<evidence type="ECO:0000256" key="6">
    <source>
        <dbReference type="ARBA" id="ARBA00022729"/>
    </source>
</evidence>
<dbReference type="PANTHER" id="PTHR48063">
    <property type="entry name" value="LRR RECEPTOR-LIKE KINASE"/>
    <property type="match status" value="1"/>
</dbReference>
<dbReference type="PRINTS" id="PR00019">
    <property type="entry name" value="LEURICHRPT"/>
</dbReference>
<evidence type="ECO:0000256" key="4">
    <source>
        <dbReference type="ARBA" id="ARBA00022614"/>
    </source>
</evidence>
<evidence type="ECO:0000256" key="3">
    <source>
        <dbReference type="ARBA" id="ARBA00022475"/>
    </source>
</evidence>
<comment type="caution">
    <text evidence="14">The sequence shown here is derived from an EMBL/GenBank/DDBJ whole genome shotgun (WGS) entry which is preliminary data.</text>
</comment>
<dbReference type="InterPro" id="IPR032675">
    <property type="entry name" value="LRR_dom_sf"/>
</dbReference>
<keyword evidence="14" id="KW-0808">Transferase</keyword>
<dbReference type="InterPro" id="IPR003591">
    <property type="entry name" value="Leu-rich_rpt_typical-subtyp"/>
</dbReference>
<dbReference type="SMART" id="SM00369">
    <property type="entry name" value="LRR_TYP"/>
    <property type="match status" value="5"/>
</dbReference>
<evidence type="ECO:0000256" key="8">
    <source>
        <dbReference type="ARBA" id="ARBA00022989"/>
    </source>
</evidence>
<dbReference type="Proteomes" id="UP001163823">
    <property type="component" value="Chromosome 12"/>
</dbReference>
<keyword evidence="5 12" id="KW-0812">Transmembrane</keyword>
<dbReference type="SMART" id="SM00365">
    <property type="entry name" value="LRR_SD22"/>
    <property type="match status" value="5"/>
</dbReference>
<evidence type="ECO:0000313" key="15">
    <source>
        <dbReference type="Proteomes" id="UP001163823"/>
    </source>
</evidence>
<dbReference type="SUPFAM" id="SSF52058">
    <property type="entry name" value="L domain-like"/>
    <property type="match status" value="3"/>
</dbReference>
<evidence type="ECO:0000256" key="10">
    <source>
        <dbReference type="ARBA" id="ARBA00023170"/>
    </source>
</evidence>
<proteinExistence type="inferred from homology"/>
<comment type="similarity">
    <text evidence="2">Belongs to the RLP family.</text>
</comment>
<dbReference type="Gene3D" id="3.80.10.10">
    <property type="entry name" value="Ribonuclease Inhibitor"/>
    <property type="match status" value="2"/>
</dbReference>
<dbReference type="GO" id="GO:0005886">
    <property type="term" value="C:plasma membrane"/>
    <property type="evidence" value="ECO:0007669"/>
    <property type="project" value="UniProtKB-SubCell"/>
</dbReference>
<evidence type="ECO:0000256" key="2">
    <source>
        <dbReference type="ARBA" id="ARBA00009592"/>
    </source>
</evidence>
<gene>
    <name evidence="14" type="ORF">O6P43_030070</name>
</gene>
<keyword evidence="7" id="KW-0677">Repeat</keyword>
<evidence type="ECO:0000256" key="11">
    <source>
        <dbReference type="ARBA" id="ARBA00023180"/>
    </source>
</evidence>
<evidence type="ECO:0000256" key="5">
    <source>
        <dbReference type="ARBA" id="ARBA00022692"/>
    </source>
</evidence>
<keyword evidence="9 12" id="KW-0472">Membrane</keyword>
<dbReference type="InterPro" id="IPR046956">
    <property type="entry name" value="RLP23-like"/>
</dbReference>
<organism evidence="14 15">
    <name type="scientific">Quillaja saponaria</name>
    <name type="common">Soap bark tree</name>
    <dbReference type="NCBI Taxonomy" id="32244"/>
    <lineage>
        <taxon>Eukaryota</taxon>
        <taxon>Viridiplantae</taxon>
        <taxon>Streptophyta</taxon>
        <taxon>Embryophyta</taxon>
        <taxon>Tracheophyta</taxon>
        <taxon>Spermatophyta</taxon>
        <taxon>Magnoliopsida</taxon>
        <taxon>eudicotyledons</taxon>
        <taxon>Gunneridae</taxon>
        <taxon>Pentapetalae</taxon>
        <taxon>rosids</taxon>
        <taxon>fabids</taxon>
        <taxon>Fabales</taxon>
        <taxon>Quillajaceae</taxon>
        <taxon>Quillaja</taxon>
    </lineage>
</organism>
<dbReference type="EMBL" id="JARAOO010000012">
    <property type="protein sequence ID" value="KAJ7949771.1"/>
    <property type="molecule type" value="Genomic_DNA"/>
</dbReference>
<evidence type="ECO:0000256" key="7">
    <source>
        <dbReference type="ARBA" id="ARBA00022737"/>
    </source>
</evidence>
<dbReference type="GO" id="GO:0007165">
    <property type="term" value="P:signal transduction"/>
    <property type="evidence" value="ECO:0007669"/>
    <property type="project" value="UniProtKB-ARBA"/>
</dbReference>
<dbReference type="InterPro" id="IPR001611">
    <property type="entry name" value="Leu-rich_rpt"/>
</dbReference>
<feature type="domain" description="Disease resistance R13L4/SHOC-2-like LRR" evidence="13">
    <location>
        <begin position="132"/>
        <end position="338"/>
    </location>
</feature>
<keyword evidence="3" id="KW-1003">Cell membrane</keyword>
<keyword evidence="11" id="KW-0325">Glycoprotein</keyword>
<dbReference type="KEGG" id="qsa:O6P43_030070"/>
<dbReference type="Pfam" id="PF23598">
    <property type="entry name" value="LRR_14"/>
    <property type="match status" value="1"/>
</dbReference>
<sequence>MITTLELKFPINDFNGTQIPSFLGSIRSLTHLDLNHAGFSGLIPHQLGNLSNLHFLNLGAGYNSGLQADNLHWLSYLLSLKYLDLTYVYVRNYEHRSWPQVLNILPSTITELHLSGCGLNSIMVPYQGYAIVANFTSLRVLDLSANQLSGELMHVLSNISTSLELLDLTSTSLQGEILHTILNFQNLKKLLLYSNKLTSQIPEFVGRLKTLEYLDLGNNSLTGPIPKSLGNLSSLRVLYLDRIKLNGTIPKSLGLLTELERIWVEKNSIEGPIEESFFSRLSKLNQIVMSSTNLLLDVSSSTWVPPFQLTYIAMNFCKMGLKFPLWLQTQKSLQVLQISNSGISDMAPSELGSCWTQWESLSHLNLGRNNLYGEIPDSIGYLHKLEALHLQLNRFSGYIPSSLRNCSQLGLLDVGENKFSGTVPLWIWEMRSLTVLRLRSNEFKGNLHQKICQLSELTVLDLANNSLAGTIPKCSNKIKAMAVGDSTDGYYNGALGYGFVFELYGEYLQMILAEKLKLVPKVNELEYKENLRLVRIIDLSSNRLCGTIPSEITGLVGLRFLNLSWNNLSGQIPKDIGAMKLLESLDLSVNHISSKISQSLSCLTFISHLNLSNNNLSGRIPTSTQLQSFDSLSYNDNPRLCGAPLNKNCTREEKFNVSSEQAKDDSETSEFYIGMGVGFAVGFWGVCSVLFYVRTWWHAFFQCFDNMTDWVYVNVVL</sequence>
<evidence type="ECO:0000313" key="14">
    <source>
        <dbReference type="EMBL" id="KAJ7949771.1"/>
    </source>
</evidence>
<evidence type="ECO:0000256" key="1">
    <source>
        <dbReference type="ARBA" id="ARBA00004251"/>
    </source>
</evidence>
<dbReference type="FunFam" id="3.80.10.10:FF:000383">
    <property type="entry name" value="Leucine-rich repeat receptor protein kinase EMS1"/>
    <property type="match status" value="1"/>
</dbReference>
<dbReference type="InterPro" id="IPR055414">
    <property type="entry name" value="LRR_R13L4/SHOC2-like"/>
</dbReference>
<keyword evidence="14" id="KW-0418">Kinase</keyword>
<dbReference type="PANTHER" id="PTHR48063:SF98">
    <property type="entry name" value="LRR RECEPTOR-LIKE SERINE_THREONINE-PROTEIN KINASE FLS2"/>
    <property type="match status" value="1"/>
</dbReference>
<dbReference type="Pfam" id="PF00560">
    <property type="entry name" value="LRR_1"/>
    <property type="match status" value="7"/>
</dbReference>
<keyword evidence="8 12" id="KW-1133">Transmembrane helix</keyword>
<feature type="transmembrane region" description="Helical" evidence="12">
    <location>
        <begin position="671"/>
        <end position="693"/>
    </location>
</feature>
<dbReference type="FunFam" id="3.80.10.10:FF:000041">
    <property type="entry name" value="LRR receptor-like serine/threonine-protein kinase ERECTA"/>
    <property type="match status" value="1"/>
</dbReference>
<reference evidence="14" key="1">
    <citation type="journal article" date="2023" name="Science">
        <title>Elucidation of the pathway for biosynthesis of saponin adjuvants from the soapbark tree.</title>
        <authorList>
            <person name="Reed J."/>
            <person name="Orme A."/>
            <person name="El-Demerdash A."/>
            <person name="Owen C."/>
            <person name="Martin L.B.B."/>
            <person name="Misra R.C."/>
            <person name="Kikuchi S."/>
            <person name="Rejzek M."/>
            <person name="Martin A.C."/>
            <person name="Harkess A."/>
            <person name="Leebens-Mack J."/>
            <person name="Louveau T."/>
            <person name="Stephenson M.J."/>
            <person name="Osbourn A."/>
        </authorList>
    </citation>
    <scope>NUCLEOTIDE SEQUENCE</scope>
    <source>
        <strain evidence="14">S10</strain>
    </source>
</reference>
<name>A0AAD7L2P4_QUISA</name>
<comment type="subcellular location">
    <subcellularLocation>
        <location evidence="1">Cell membrane</location>
        <topology evidence="1">Single-pass type I membrane protein</topology>
    </subcellularLocation>
</comment>
<dbReference type="FunFam" id="3.80.10.10:FF:000111">
    <property type="entry name" value="LRR receptor-like serine/threonine-protein kinase ERECTA"/>
    <property type="match status" value="1"/>
</dbReference>
<dbReference type="AlphaFoldDB" id="A0AAD7L2P4"/>
<keyword evidence="6" id="KW-0732">Signal</keyword>
<dbReference type="GO" id="GO:0016301">
    <property type="term" value="F:kinase activity"/>
    <property type="evidence" value="ECO:0007669"/>
    <property type="project" value="UniProtKB-KW"/>
</dbReference>
<accession>A0AAD7L2P4</accession>
<evidence type="ECO:0000259" key="13">
    <source>
        <dbReference type="Pfam" id="PF23598"/>
    </source>
</evidence>
<evidence type="ECO:0000256" key="9">
    <source>
        <dbReference type="ARBA" id="ARBA00023136"/>
    </source>
</evidence>
<protein>
    <submittedName>
        <fullName evidence="14">Leucine-rich receptor-like kinase family protein</fullName>
    </submittedName>
</protein>
<keyword evidence="4" id="KW-0433">Leucine-rich repeat</keyword>
<keyword evidence="15" id="KW-1185">Reference proteome</keyword>
<keyword evidence="10 14" id="KW-0675">Receptor</keyword>
<evidence type="ECO:0000256" key="12">
    <source>
        <dbReference type="SAM" id="Phobius"/>
    </source>
</evidence>